<comment type="subunit">
    <text evidence="12">Interacts with PEX5, probably required to target it into peroxisomes.</text>
</comment>
<evidence type="ECO:0000256" key="1">
    <source>
        <dbReference type="ARBA" id="ARBA00004275"/>
    </source>
</evidence>
<dbReference type="InterPro" id="IPR052388">
    <property type="entry name" value="Peroxisomal_t2-enoyl-CoA_red"/>
</dbReference>
<keyword evidence="10" id="KW-0275">Fatty acid biosynthesis</keyword>
<name>A0A067CVJ2_SAPPC</name>
<evidence type="ECO:0000313" key="22">
    <source>
        <dbReference type="Proteomes" id="UP000030745"/>
    </source>
</evidence>
<evidence type="ECO:0000313" key="21">
    <source>
        <dbReference type="EMBL" id="KDO30817.1"/>
    </source>
</evidence>
<dbReference type="OMA" id="TETAACE"/>
<keyword evidence="22" id="KW-1185">Reference proteome</keyword>
<dbReference type="GeneID" id="24127149"/>
<evidence type="ECO:0000256" key="11">
    <source>
        <dbReference type="ARBA" id="ARBA00037124"/>
    </source>
</evidence>
<dbReference type="GO" id="GO:0005777">
    <property type="term" value="C:peroxisome"/>
    <property type="evidence" value="ECO:0007669"/>
    <property type="project" value="UniProtKB-SubCell"/>
</dbReference>
<evidence type="ECO:0000256" key="19">
    <source>
        <dbReference type="ARBA" id="ARBA00049386"/>
    </source>
</evidence>
<dbReference type="GO" id="GO:0006633">
    <property type="term" value="P:fatty acid biosynthetic process"/>
    <property type="evidence" value="ECO:0007669"/>
    <property type="project" value="UniProtKB-KW"/>
</dbReference>
<sequence>MPIRAAETVFRDGVFDGKVAIVTGGGTGIGKCIAHELASLGCSVVIAARNLERLNAAVAEIKSELSPKHAARDCVFAVACDVRKEDDVKRLMAATLGKYHRIDYLVNNAGGQFIAPFEDVTLKGWEAVHRLNLTGTFLVTKYAYEAYLKEHGGSVVNILVSMAKGFPGSSHSGSSRAGVENMTKSLAVEWAPRGIRLNAVAPGTILSSGVGNYFGGAALFEKLARKFPAQRMGTVEEVSAATIFLLSPAASFTTGTTAVVDGAMYLEGNFWDLTEHDNFPVYGKSKL</sequence>
<accession>A0A067CVJ2</accession>
<comment type="pathway">
    <text evidence="2">Lipid metabolism.</text>
</comment>
<organism evidence="21 22">
    <name type="scientific">Saprolegnia parasitica (strain CBS 223.65)</name>
    <dbReference type="NCBI Taxonomy" id="695850"/>
    <lineage>
        <taxon>Eukaryota</taxon>
        <taxon>Sar</taxon>
        <taxon>Stramenopiles</taxon>
        <taxon>Oomycota</taxon>
        <taxon>Saprolegniomycetes</taxon>
        <taxon>Saprolegniales</taxon>
        <taxon>Saprolegniaceae</taxon>
        <taxon>Saprolegnia</taxon>
    </lineage>
</organism>
<dbReference type="PANTHER" id="PTHR24317">
    <property type="entry name" value="PEROXISOMAL TRANS-2-ENOYL-COA REDUCTASE"/>
    <property type="match status" value="1"/>
</dbReference>
<dbReference type="Pfam" id="PF13561">
    <property type="entry name" value="adh_short_C2"/>
    <property type="match status" value="1"/>
</dbReference>
<dbReference type="InterPro" id="IPR036291">
    <property type="entry name" value="NAD(P)-bd_dom_sf"/>
</dbReference>
<evidence type="ECO:0000256" key="15">
    <source>
        <dbReference type="ARBA" id="ARBA00047570"/>
    </source>
</evidence>
<evidence type="ECO:0000256" key="18">
    <source>
        <dbReference type="ARBA" id="ARBA00049251"/>
    </source>
</evidence>
<dbReference type="InterPro" id="IPR002347">
    <property type="entry name" value="SDR_fam"/>
</dbReference>
<evidence type="ECO:0000256" key="20">
    <source>
        <dbReference type="ARBA" id="ARBA00049559"/>
    </source>
</evidence>
<comment type="catalytic activity">
    <reaction evidence="18">
        <text>a (2E)-enoyl-CoA + NADPH + H(+) = a 2,3-saturated acyl-CoA + NADP(+)</text>
        <dbReference type="Rhea" id="RHEA:33763"/>
        <dbReference type="ChEBI" id="CHEBI:15378"/>
        <dbReference type="ChEBI" id="CHEBI:57783"/>
        <dbReference type="ChEBI" id="CHEBI:58349"/>
        <dbReference type="ChEBI" id="CHEBI:58856"/>
        <dbReference type="ChEBI" id="CHEBI:65111"/>
        <dbReference type="EC" id="1.3.1.38"/>
    </reaction>
    <physiologicalReaction direction="left-to-right" evidence="18">
        <dbReference type="Rhea" id="RHEA:33764"/>
    </physiologicalReaction>
</comment>
<evidence type="ECO:0000256" key="14">
    <source>
        <dbReference type="ARBA" id="ARBA00041063"/>
    </source>
</evidence>
<keyword evidence="8" id="KW-0443">Lipid metabolism</keyword>
<dbReference type="FunFam" id="3.40.50.720:FF:000084">
    <property type="entry name" value="Short-chain dehydrogenase reductase"/>
    <property type="match status" value="1"/>
</dbReference>
<comment type="function">
    <text evidence="11">Participates in chain elongation of fatty acids. Catalyzes the reduction of trans-2-enoyl-CoAs of varying chain lengths from 6:1 to 16:1, having maximum activity with 10:1 CoA. Has no 2,4-dienoyl-CoA reductase activity.</text>
</comment>
<keyword evidence="4" id="KW-0597">Phosphoprotein</keyword>
<dbReference type="RefSeq" id="XP_012198514.1">
    <property type="nucleotide sequence ID" value="XM_012343124.1"/>
</dbReference>
<dbReference type="Gene3D" id="3.40.50.720">
    <property type="entry name" value="NAD(P)-binding Rossmann-like Domain"/>
    <property type="match status" value="1"/>
</dbReference>
<evidence type="ECO:0000256" key="13">
    <source>
        <dbReference type="ARBA" id="ARBA00038849"/>
    </source>
</evidence>
<comment type="catalytic activity">
    <reaction evidence="20">
        <text>(2E)-octenoyl-CoA + NADPH + H(+) = octanoyl-CoA + NADP(+)</text>
        <dbReference type="Rhea" id="RHEA:44952"/>
        <dbReference type="ChEBI" id="CHEBI:15378"/>
        <dbReference type="ChEBI" id="CHEBI:57386"/>
        <dbReference type="ChEBI" id="CHEBI:57783"/>
        <dbReference type="ChEBI" id="CHEBI:58349"/>
        <dbReference type="ChEBI" id="CHEBI:62242"/>
    </reaction>
    <physiologicalReaction direction="left-to-right" evidence="20">
        <dbReference type="Rhea" id="RHEA:44953"/>
    </physiologicalReaction>
</comment>
<comment type="catalytic activity">
    <reaction evidence="19">
        <text>(2E)-decenoyl-CoA + NADPH + H(+) = decanoyl-CoA + NADP(+)</text>
        <dbReference type="Rhea" id="RHEA:44960"/>
        <dbReference type="ChEBI" id="CHEBI:15378"/>
        <dbReference type="ChEBI" id="CHEBI:57783"/>
        <dbReference type="ChEBI" id="CHEBI:58349"/>
        <dbReference type="ChEBI" id="CHEBI:61406"/>
        <dbReference type="ChEBI" id="CHEBI:61430"/>
    </reaction>
    <physiologicalReaction direction="left-to-right" evidence="19">
        <dbReference type="Rhea" id="RHEA:44961"/>
    </physiologicalReaction>
</comment>
<dbReference type="VEuPathDB" id="FungiDB:SPRG_04718"/>
<evidence type="ECO:0000256" key="16">
    <source>
        <dbReference type="ARBA" id="ARBA00048686"/>
    </source>
</evidence>
<evidence type="ECO:0000256" key="12">
    <source>
        <dbReference type="ARBA" id="ARBA00038622"/>
    </source>
</evidence>
<dbReference type="PRINTS" id="PR00080">
    <property type="entry name" value="SDRFAMILY"/>
</dbReference>
<keyword evidence="7" id="KW-0560">Oxidoreductase</keyword>
<comment type="catalytic activity">
    <reaction evidence="15">
        <text>(2E)-dodecenoyl-CoA + NADPH + H(+) = dodecanoyl-CoA + NADP(+)</text>
        <dbReference type="Rhea" id="RHEA:44964"/>
        <dbReference type="ChEBI" id="CHEBI:15378"/>
        <dbReference type="ChEBI" id="CHEBI:57330"/>
        <dbReference type="ChEBI" id="CHEBI:57375"/>
        <dbReference type="ChEBI" id="CHEBI:57783"/>
        <dbReference type="ChEBI" id="CHEBI:58349"/>
    </reaction>
    <physiologicalReaction direction="left-to-right" evidence="15">
        <dbReference type="Rhea" id="RHEA:44965"/>
    </physiologicalReaction>
</comment>
<dbReference type="KEGG" id="spar:SPRG_04718"/>
<evidence type="ECO:0000256" key="5">
    <source>
        <dbReference type="ARBA" id="ARBA00022832"/>
    </source>
</evidence>
<evidence type="ECO:0000256" key="3">
    <source>
        <dbReference type="ARBA" id="ARBA00022516"/>
    </source>
</evidence>
<evidence type="ECO:0000256" key="8">
    <source>
        <dbReference type="ARBA" id="ARBA00023098"/>
    </source>
</evidence>
<dbReference type="AlphaFoldDB" id="A0A067CVJ2"/>
<protein>
    <recommendedName>
        <fullName evidence="14">Peroxisomal trans-2-enoyl-CoA reductase</fullName>
        <ecNumber evidence="13">1.3.1.38</ecNumber>
    </recommendedName>
</protein>
<evidence type="ECO:0000256" key="4">
    <source>
        <dbReference type="ARBA" id="ARBA00022553"/>
    </source>
</evidence>
<keyword evidence="5" id="KW-0276">Fatty acid metabolism</keyword>
<dbReference type="EC" id="1.3.1.38" evidence="13"/>
<evidence type="ECO:0000256" key="2">
    <source>
        <dbReference type="ARBA" id="ARBA00005189"/>
    </source>
</evidence>
<evidence type="ECO:0000256" key="17">
    <source>
        <dbReference type="ARBA" id="ARBA00049108"/>
    </source>
</evidence>
<dbReference type="GO" id="GO:0033306">
    <property type="term" value="P:phytol metabolic process"/>
    <property type="evidence" value="ECO:0007669"/>
    <property type="project" value="TreeGrafter"/>
</dbReference>
<dbReference type="Proteomes" id="UP000030745">
    <property type="component" value="Unassembled WGS sequence"/>
</dbReference>
<comment type="subcellular location">
    <subcellularLocation>
        <location evidence="1">Peroxisome</location>
    </subcellularLocation>
</comment>
<dbReference type="GO" id="GO:0019166">
    <property type="term" value="F:trans-2-enoyl-CoA reductase (NADPH) activity"/>
    <property type="evidence" value="ECO:0007669"/>
    <property type="project" value="UniProtKB-EC"/>
</dbReference>
<keyword evidence="3" id="KW-0444">Lipid biosynthesis</keyword>
<evidence type="ECO:0000256" key="6">
    <source>
        <dbReference type="ARBA" id="ARBA00022857"/>
    </source>
</evidence>
<evidence type="ECO:0000256" key="9">
    <source>
        <dbReference type="ARBA" id="ARBA00023140"/>
    </source>
</evidence>
<dbReference type="STRING" id="695850.A0A067CVJ2"/>
<gene>
    <name evidence="21" type="ORF">SPRG_04718</name>
</gene>
<dbReference type="PRINTS" id="PR00081">
    <property type="entry name" value="GDHRDH"/>
</dbReference>
<dbReference type="SUPFAM" id="SSF51735">
    <property type="entry name" value="NAD(P)-binding Rossmann-fold domains"/>
    <property type="match status" value="1"/>
</dbReference>
<reference evidence="21 22" key="1">
    <citation type="journal article" date="2013" name="PLoS Genet.">
        <title>Distinctive expansion of potential virulence genes in the genome of the oomycete fish pathogen Saprolegnia parasitica.</title>
        <authorList>
            <person name="Jiang R.H."/>
            <person name="de Bruijn I."/>
            <person name="Haas B.J."/>
            <person name="Belmonte R."/>
            <person name="Lobach L."/>
            <person name="Christie J."/>
            <person name="van den Ackerveken G."/>
            <person name="Bottin A."/>
            <person name="Bulone V."/>
            <person name="Diaz-Moreno S.M."/>
            <person name="Dumas B."/>
            <person name="Fan L."/>
            <person name="Gaulin E."/>
            <person name="Govers F."/>
            <person name="Grenville-Briggs L.J."/>
            <person name="Horner N.R."/>
            <person name="Levin J.Z."/>
            <person name="Mammella M."/>
            <person name="Meijer H.J."/>
            <person name="Morris P."/>
            <person name="Nusbaum C."/>
            <person name="Oome S."/>
            <person name="Phillips A.J."/>
            <person name="van Rooyen D."/>
            <person name="Rzeszutek E."/>
            <person name="Saraiva M."/>
            <person name="Secombes C.J."/>
            <person name="Seidl M.F."/>
            <person name="Snel B."/>
            <person name="Stassen J.H."/>
            <person name="Sykes S."/>
            <person name="Tripathy S."/>
            <person name="van den Berg H."/>
            <person name="Vega-Arreguin J.C."/>
            <person name="Wawra S."/>
            <person name="Young S.K."/>
            <person name="Zeng Q."/>
            <person name="Dieguez-Uribeondo J."/>
            <person name="Russ C."/>
            <person name="Tyler B.M."/>
            <person name="van West P."/>
        </authorList>
    </citation>
    <scope>NUCLEOTIDE SEQUENCE [LARGE SCALE GENOMIC DNA]</scope>
    <source>
        <strain evidence="21 22">CBS 223.65</strain>
    </source>
</reference>
<comment type="catalytic activity">
    <reaction evidence="16">
        <text>(2E)-tetradecenoyl-CoA + NADPH + H(+) = tetradecanoyl-CoA + NADP(+)</text>
        <dbReference type="Rhea" id="RHEA:44968"/>
        <dbReference type="ChEBI" id="CHEBI:15378"/>
        <dbReference type="ChEBI" id="CHEBI:57385"/>
        <dbReference type="ChEBI" id="CHEBI:57783"/>
        <dbReference type="ChEBI" id="CHEBI:58349"/>
        <dbReference type="ChEBI" id="CHEBI:61405"/>
    </reaction>
    <physiologicalReaction direction="left-to-right" evidence="16">
        <dbReference type="Rhea" id="RHEA:44969"/>
    </physiologicalReaction>
</comment>
<proteinExistence type="predicted"/>
<keyword evidence="9" id="KW-0576">Peroxisome</keyword>
<evidence type="ECO:0000256" key="10">
    <source>
        <dbReference type="ARBA" id="ARBA00023160"/>
    </source>
</evidence>
<dbReference type="PANTHER" id="PTHR24317:SF7">
    <property type="entry name" value="PEROXISOMAL TRANS-2-ENOYL-COA REDUCTASE"/>
    <property type="match status" value="1"/>
</dbReference>
<dbReference type="EMBL" id="KK583200">
    <property type="protein sequence ID" value="KDO30817.1"/>
    <property type="molecule type" value="Genomic_DNA"/>
</dbReference>
<keyword evidence="6" id="KW-0521">NADP</keyword>
<evidence type="ECO:0000256" key="7">
    <source>
        <dbReference type="ARBA" id="ARBA00023002"/>
    </source>
</evidence>
<dbReference type="OrthoDB" id="1393670at2759"/>
<comment type="catalytic activity">
    <reaction evidence="17">
        <text>(2E)-hexenoyl-CoA + NADPH + H(+) = hexanoyl-CoA + NADP(+)</text>
        <dbReference type="Rhea" id="RHEA:44956"/>
        <dbReference type="ChEBI" id="CHEBI:15378"/>
        <dbReference type="ChEBI" id="CHEBI:57783"/>
        <dbReference type="ChEBI" id="CHEBI:58349"/>
        <dbReference type="ChEBI" id="CHEBI:62077"/>
        <dbReference type="ChEBI" id="CHEBI:62620"/>
    </reaction>
    <physiologicalReaction direction="left-to-right" evidence="17">
        <dbReference type="Rhea" id="RHEA:44957"/>
    </physiologicalReaction>
</comment>